<dbReference type="InterPro" id="IPR029510">
    <property type="entry name" value="Ald_DH_CS_GLU"/>
</dbReference>
<dbReference type="InterPro" id="IPR015590">
    <property type="entry name" value="Aldehyde_DH_dom"/>
</dbReference>
<dbReference type="Gene3D" id="3.40.605.10">
    <property type="entry name" value="Aldehyde Dehydrogenase, Chain A, domain 1"/>
    <property type="match status" value="1"/>
</dbReference>
<dbReference type="Gene3D" id="3.40.309.10">
    <property type="entry name" value="Aldehyde Dehydrogenase, Chain A, domain 2"/>
    <property type="match status" value="1"/>
</dbReference>
<evidence type="ECO:0000313" key="6">
    <source>
        <dbReference type="EMBL" id="QEV37340.1"/>
    </source>
</evidence>
<evidence type="ECO:0000256" key="3">
    <source>
        <dbReference type="PROSITE-ProRule" id="PRU10007"/>
    </source>
</evidence>
<dbReference type="PANTHER" id="PTHR43353:SF5">
    <property type="entry name" value="SUCCINATE-SEMIALDEHYDE DEHYDROGENASE, MITOCHONDRIAL"/>
    <property type="match status" value="1"/>
</dbReference>
<dbReference type="FunFam" id="3.40.605.10:FF:000026">
    <property type="entry name" value="Aldehyde dehydrogenase, putative"/>
    <property type="match status" value="1"/>
</dbReference>
<dbReference type="KEGG" id="snq:CP978_00975"/>
<dbReference type="FunFam" id="3.40.309.10:FF:000004">
    <property type="entry name" value="Succinate-semialdehyde dehydrogenase I"/>
    <property type="match status" value="1"/>
</dbReference>
<proteinExistence type="inferred from homology"/>
<evidence type="ECO:0000313" key="7">
    <source>
        <dbReference type="Proteomes" id="UP000325763"/>
    </source>
</evidence>
<sequence length="497" mass="52005">MVNDNTLAVSVGTIAKSPYGEGDLLIGGQWRPAADGRTYPVHDPATGQVVREVGAAGEQDARDAVDAAQAVADAWHRTAPRARADVLMRAFALMHQHQDALARLITLENGKAYRDAAAEVAYAAEFFRWFAEEAVRIGSSFGQAPAGGYRHVVIKQPVGVTAFVTPWNFPAAMATRKIAPALAAGCPVLLKPAPETPLTALAVAALLHEAGLPAGLLNVLPTDRAPETVAPWLTDERVRKFSFTGSTATGRALLAQAAGNVVNVTMELGGNAPFVVLDDADIDAAVRGAMDAKMRGGGEVCIAANRFYVHESVAAEFTEKFGAAMRAVKAGPGLAEGVTLGPMINPAAVEKISALVADAVTKGARVTAQGEIPQGGGWYYPATVLTDVPADAEMLHTEVFGPVAPLVTFTDENEMVAAANATAYGLASYVFTRDLTRGLRLAERLEAGMVGLNRGLISDPAAPFGGVKQSGIGREGGREGIEAFLETKYVALEWPAV</sequence>
<dbReference type="SUPFAM" id="SSF53720">
    <property type="entry name" value="ALDH-like"/>
    <property type="match status" value="1"/>
</dbReference>
<dbReference type="InterPro" id="IPR016162">
    <property type="entry name" value="Ald_DH_N"/>
</dbReference>
<dbReference type="GO" id="GO:0009450">
    <property type="term" value="P:gamma-aminobutyric acid catabolic process"/>
    <property type="evidence" value="ECO:0007669"/>
    <property type="project" value="TreeGrafter"/>
</dbReference>
<dbReference type="EMBL" id="CP023747">
    <property type="protein sequence ID" value="QEV37340.1"/>
    <property type="molecule type" value="Genomic_DNA"/>
</dbReference>
<dbReference type="InterPro" id="IPR016163">
    <property type="entry name" value="Ald_DH_C"/>
</dbReference>
<name>A0A5P2VUR2_9ACTN</name>
<feature type="domain" description="Aldehyde dehydrogenase" evidence="5">
    <location>
        <begin position="30"/>
        <end position="490"/>
    </location>
</feature>
<keyword evidence="2 4" id="KW-0560">Oxidoreductase</keyword>
<dbReference type="OrthoDB" id="6882680at2"/>
<reference evidence="6 7" key="1">
    <citation type="submission" date="2017-09" db="EMBL/GenBank/DDBJ databases">
        <title>Streptomyces genome completion.</title>
        <authorList>
            <person name="Lee N."/>
            <person name="Cho B.-K."/>
        </authorList>
    </citation>
    <scope>NUCLEOTIDE SEQUENCE [LARGE SCALE GENOMIC DNA]</scope>
    <source>
        <strain evidence="6 7">ATCC 14899</strain>
    </source>
</reference>
<dbReference type="Proteomes" id="UP000325763">
    <property type="component" value="Chromosome"/>
</dbReference>
<dbReference type="PROSITE" id="PS00687">
    <property type="entry name" value="ALDEHYDE_DEHYDR_GLU"/>
    <property type="match status" value="1"/>
</dbReference>
<evidence type="ECO:0000256" key="2">
    <source>
        <dbReference type="ARBA" id="ARBA00023002"/>
    </source>
</evidence>
<dbReference type="CDD" id="cd07103">
    <property type="entry name" value="ALDH_F5_SSADH_GabD"/>
    <property type="match status" value="1"/>
</dbReference>
<dbReference type="Pfam" id="PF00171">
    <property type="entry name" value="Aldedh"/>
    <property type="match status" value="1"/>
</dbReference>
<comment type="similarity">
    <text evidence="1 4">Belongs to the aldehyde dehydrogenase family.</text>
</comment>
<evidence type="ECO:0000256" key="1">
    <source>
        <dbReference type="ARBA" id="ARBA00009986"/>
    </source>
</evidence>
<dbReference type="PANTHER" id="PTHR43353">
    <property type="entry name" value="SUCCINATE-SEMIALDEHYDE DEHYDROGENASE, MITOCHONDRIAL"/>
    <property type="match status" value="1"/>
</dbReference>
<evidence type="ECO:0000259" key="5">
    <source>
        <dbReference type="Pfam" id="PF00171"/>
    </source>
</evidence>
<dbReference type="FunFam" id="3.40.605.10:FF:000007">
    <property type="entry name" value="NAD/NADP-dependent betaine aldehyde dehydrogenase"/>
    <property type="match status" value="1"/>
</dbReference>
<evidence type="ECO:0000256" key="4">
    <source>
        <dbReference type="RuleBase" id="RU003345"/>
    </source>
</evidence>
<dbReference type="InterPro" id="IPR050740">
    <property type="entry name" value="Aldehyde_DH_Superfamily"/>
</dbReference>
<feature type="active site" evidence="3">
    <location>
        <position position="267"/>
    </location>
</feature>
<dbReference type="AlphaFoldDB" id="A0A5P2VUR2"/>
<dbReference type="GO" id="GO:0004777">
    <property type="term" value="F:succinate-semialdehyde dehydrogenase (NAD+) activity"/>
    <property type="evidence" value="ECO:0007669"/>
    <property type="project" value="TreeGrafter"/>
</dbReference>
<gene>
    <name evidence="6" type="ORF">CP978_00975</name>
</gene>
<dbReference type="InterPro" id="IPR016161">
    <property type="entry name" value="Ald_DH/histidinol_DH"/>
</dbReference>
<protein>
    <submittedName>
        <fullName evidence="6">NAD-dependent succinate-semialdehyde dehydrogenase</fullName>
    </submittedName>
</protein>
<organism evidence="6 7">
    <name type="scientific">Streptomyces nodosus</name>
    <dbReference type="NCBI Taxonomy" id="40318"/>
    <lineage>
        <taxon>Bacteria</taxon>
        <taxon>Bacillati</taxon>
        <taxon>Actinomycetota</taxon>
        <taxon>Actinomycetes</taxon>
        <taxon>Kitasatosporales</taxon>
        <taxon>Streptomycetaceae</taxon>
        <taxon>Streptomyces</taxon>
    </lineage>
</organism>
<accession>A0A5P2VUR2</accession>